<reference evidence="1" key="1">
    <citation type="submission" date="2020-04" db="EMBL/GenBank/DDBJ databases">
        <authorList>
            <person name="Chiriac C."/>
            <person name="Salcher M."/>
            <person name="Ghai R."/>
            <person name="Kavagutti S V."/>
        </authorList>
    </citation>
    <scope>NUCLEOTIDE SEQUENCE</scope>
</reference>
<evidence type="ECO:0000313" key="1">
    <source>
        <dbReference type="EMBL" id="CAB4121640.1"/>
    </source>
</evidence>
<proteinExistence type="predicted"/>
<accession>A0A6J5KND0</accession>
<gene>
    <name evidence="1" type="ORF">UFOVP14_54</name>
</gene>
<protein>
    <submittedName>
        <fullName evidence="1">Uncharacterized protein</fullName>
    </submittedName>
</protein>
<name>A0A6J5KND0_9CAUD</name>
<sequence>MRSNDLLNPLERPLKCPSCAIRIAKKESQFPLSGLYALACLQCAAALVLSARPSRLQQEAMFVAISRAKNAPSRNAIIAEIKDVESNEQVDLFS</sequence>
<organism evidence="1">
    <name type="scientific">uncultured Caudovirales phage</name>
    <dbReference type="NCBI Taxonomy" id="2100421"/>
    <lineage>
        <taxon>Viruses</taxon>
        <taxon>Duplodnaviria</taxon>
        <taxon>Heunggongvirae</taxon>
        <taxon>Uroviricota</taxon>
        <taxon>Caudoviricetes</taxon>
        <taxon>Peduoviridae</taxon>
        <taxon>Maltschvirus</taxon>
        <taxon>Maltschvirus maltsch</taxon>
    </lineage>
</organism>
<dbReference type="EMBL" id="LR796151">
    <property type="protein sequence ID" value="CAB4121640.1"/>
    <property type="molecule type" value="Genomic_DNA"/>
</dbReference>